<dbReference type="PANTHER" id="PTHR10996">
    <property type="entry name" value="2-HYDROXYACID DEHYDROGENASE-RELATED"/>
    <property type="match status" value="1"/>
</dbReference>
<evidence type="ECO:0000256" key="1">
    <source>
        <dbReference type="ARBA" id="ARBA00023002"/>
    </source>
</evidence>
<evidence type="ECO:0000259" key="2">
    <source>
        <dbReference type="Pfam" id="PF00389"/>
    </source>
</evidence>
<dbReference type="GO" id="GO:0030267">
    <property type="term" value="F:glyoxylate reductase (NADPH) activity"/>
    <property type="evidence" value="ECO:0007669"/>
    <property type="project" value="TreeGrafter"/>
</dbReference>
<reference evidence="3" key="1">
    <citation type="journal article" date="2013" name="J. Plant Res.">
        <title>Effect of fungi and light on seed germination of three Opuntia species from semiarid lands of central Mexico.</title>
        <authorList>
            <person name="Delgado-Sanchez P."/>
            <person name="Jimenez-Bremont J.F."/>
            <person name="Guerrero-Gonzalez Mde L."/>
            <person name="Flores J."/>
        </authorList>
    </citation>
    <scope>NUCLEOTIDE SEQUENCE</scope>
    <source>
        <tissue evidence="3">Cladode</tissue>
    </source>
</reference>
<dbReference type="InterPro" id="IPR050223">
    <property type="entry name" value="D-isomer_2-hydroxyacid_DH"/>
</dbReference>
<accession>A0A7C9F4S2</accession>
<dbReference type="EMBL" id="GISG01253214">
    <property type="protein sequence ID" value="MBA4672044.1"/>
    <property type="molecule type" value="Transcribed_RNA"/>
</dbReference>
<sequence length="99" mass="11247">MEKIGVLMTCPMSPYLERELSTRFTLFKLWEYPSLSDFLKQNSNSIHAVVGNASHGADAQLIDSLPELEIVAYYSVGIDKIDLGKCKERVIRVTIYQYS</sequence>
<keyword evidence="1" id="KW-0560">Oxidoreductase</keyword>
<evidence type="ECO:0000313" key="3">
    <source>
        <dbReference type="EMBL" id="MBA4672044.1"/>
    </source>
</evidence>
<dbReference type="InterPro" id="IPR006139">
    <property type="entry name" value="D-isomer_2_OHA_DH_cat_dom"/>
</dbReference>
<protein>
    <recommendedName>
        <fullName evidence="2">D-isomer specific 2-hydroxyacid dehydrogenase catalytic domain-containing protein</fullName>
    </recommendedName>
</protein>
<dbReference type="Pfam" id="PF00389">
    <property type="entry name" value="2-Hacid_dh"/>
    <property type="match status" value="1"/>
</dbReference>
<dbReference type="PANTHER" id="PTHR10996:SF235">
    <property type="entry name" value="GLYOXYLATE_HYDROXYPYRUVATE REDUCTASE A HPR2-LIKE"/>
    <property type="match status" value="1"/>
</dbReference>
<proteinExistence type="predicted"/>
<feature type="domain" description="D-isomer specific 2-hydroxyacid dehydrogenase catalytic" evidence="2">
    <location>
        <begin position="8"/>
        <end position="94"/>
    </location>
</feature>
<name>A0A7C9F4S2_OPUST</name>
<organism evidence="3">
    <name type="scientific">Opuntia streptacantha</name>
    <name type="common">Prickly pear cactus</name>
    <name type="synonym">Opuntia cardona</name>
    <dbReference type="NCBI Taxonomy" id="393608"/>
    <lineage>
        <taxon>Eukaryota</taxon>
        <taxon>Viridiplantae</taxon>
        <taxon>Streptophyta</taxon>
        <taxon>Embryophyta</taxon>
        <taxon>Tracheophyta</taxon>
        <taxon>Spermatophyta</taxon>
        <taxon>Magnoliopsida</taxon>
        <taxon>eudicotyledons</taxon>
        <taxon>Gunneridae</taxon>
        <taxon>Pentapetalae</taxon>
        <taxon>Caryophyllales</taxon>
        <taxon>Cactineae</taxon>
        <taxon>Cactaceae</taxon>
        <taxon>Opuntioideae</taxon>
        <taxon>Opuntia</taxon>
    </lineage>
</organism>
<dbReference type="AlphaFoldDB" id="A0A7C9F4S2"/>
<dbReference type="SUPFAM" id="SSF52283">
    <property type="entry name" value="Formate/glycerate dehydrogenase catalytic domain-like"/>
    <property type="match status" value="1"/>
</dbReference>
<dbReference type="Gene3D" id="3.40.50.720">
    <property type="entry name" value="NAD(P)-binding Rossmann-like Domain"/>
    <property type="match status" value="1"/>
</dbReference>
<dbReference type="GO" id="GO:0016618">
    <property type="term" value="F:hydroxypyruvate reductase [NAD(P)H] activity"/>
    <property type="evidence" value="ECO:0007669"/>
    <property type="project" value="TreeGrafter"/>
</dbReference>
<reference evidence="3" key="2">
    <citation type="submission" date="2020-07" db="EMBL/GenBank/DDBJ databases">
        <authorList>
            <person name="Vera ALvarez R."/>
            <person name="Arias-Moreno D.M."/>
            <person name="Jimenez-Jacinto V."/>
            <person name="Jimenez-Bremont J.F."/>
            <person name="Swaminathan K."/>
            <person name="Moose S.P."/>
            <person name="Guerrero-Gonzalez M.L."/>
            <person name="Marino-Ramirez L."/>
            <person name="Landsman D."/>
            <person name="Rodriguez-Kessler M."/>
            <person name="Delgado-Sanchez P."/>
        </authorList>
    </citation>
    <scope>NUCLEOTIDE SEQUENCE</scope>
    <source>
        <tissue evidence="3">Cladode</tissue>
    </source>
</reference>
<dbReference type="GO" id="GO:0051287">
    <property type="term" value="F:NAD binding"/>
    <property type="evidence" value="ECO:0007669"/>
    <property type="project" value="InterPro"/>
</dbReference>
<dbReference type="GO" id="GO:0005829">
    <property type="term" value="C:cytosol"/>
    <property type="evidence" value="ECO:0007669"/>
    <property type="project" value="TreeGrafter"/>
</dbReference>